<reference evidence="1" key="1">
    <citation type="submission" date="2021-02" db="EMBL/GenBank/DDBJ databases">
        <authorList>
            <person name="Dougan E. K."/>
            <person name="Rhodes N."/>
            <person name="Thang M."/>
            <person name="Chan C."/>
        </authorList>
    </citation>
    <scope>NUCLEOTIDE SEQUENCE</scope>
</reference>
<dbReference type="EMBL" id="CAJNJA010043346">
    <property type="protein sequence ID" value="CAE7792874.1"/>
    <property type="molecule type" value="Genomic_DNA"/>
</dbReference>
<proteinExistence type="predicted"/>
<feature type="non-terminal residue" evidence="1">
    <location>
        <position position="592"/>
    </location>
</feature>
<organism evidence="1 2">
    <name type="scientific">Symbiodinium necroappetens</name>
    <dbReference type="NCBI Taxonomy" id="1628268"/>
    <lineage>
        <taxon>Eukaryota</taxon>
        <taxon>Sar</taxon>
        <taxon>Alveolata</taxon>
        <taxon>Dinophyceae</taxon>
        <taxon>Suessiales</taxon>
        <taxon>Symbiodiniaceae</taxon>
        <taxon>Symbiodinium</taxon>
    </lineage>
</organism>
<protein>
    <recommendedName>
        <fullName evidence="3">USP domain-containing protein</fullName>
    </recommendedName>
</protein>
<gene>
    <name evidence="1" type="ORF">SNEC2469_LOCUS23306</name>
</gene>
<evidence type="ECO:0000313" key="1">
    <source>
        <dbReference type="EMBL" id="CAE7792874.1"/>
    </source>
</evidence>
<name>A0A812YRV8_9DINO</name>
<sequence>MMRDMRERAEQTLQDEEKLQRCFSVGWARMGETALDPVWVYHTWNAQEKKQEVADVHPLKHTEALKLLDLLIEHLPREGVLTKFGSTKRLDLMKEFKTEVVPIMLQLGLRGQSSQQCYDALKTLSGCSIMKLQGVRWRPERAHKPPLAKALEDAYLATSFCDWAVTWIMMTQGTAVGKLKAEAWEGRWESRLSEPFRVADAGTLLRAIPLPITGTTLQSLLDAWSQQYAPHALTLHNNVLFLQLERYGADANKNQQLLRIRPGDQLAVPLFAEPASLATRHETFQVVTVIYHIGHTVKSGHYQTLLGHPSEDGSWGFLVCDDNRSPRAARKTDLNLVDRNAYLIGMSCALSLPVHMQAVAEEERQLLQYLHRKVPAHRCHPSLTMLTRNEIIALARELLLQDDWASFCAYVDELARSVQQDCIIGFPAPSYVELTQVPEAENLAEQFLQEGSGSLWSAVREVTRCLHFEDDPREVAQGQTFRLGLCSKGGILGMTRNTKTHVSVSKLLNAAVLSTYRQHRWTSLSVDLNNGLEPHQDRGNAPGSSLLIGLTHHRDGGLWIEDRFGGTIMTVEGHHVRGQVFATQAQAILFDG</sequence>
<comment type="caution">
    <text evidence="1">The sequence shown here is derived from an EMBL/GenBank/DDBJ whole genome shotgun (WGS) entry which is preliminary data.</text>
</comment>
<dbReference type="Proteomes" id="UP000601435">
    <property type="component" value="Unassembled WGS sequence"/>
</dbReference>
<dbReference type="InterPro" id="IPR038765">
    <property type="entry name" value="Papain-like_cys_pep_sf"/>
</dbReference>
<dbReference type="AlphaFoldDB" id="A0A812YRV8"/>
<evidence type="ECO:0000313" key="2">
    <source>
        <dbReference type="Proteomes" id="UP000601435"/>
    </source>
</evidence>
<dbReference type="OrthoDB" id="427713at2759"/>
<keyword evidence="2" id="KW-1185">Reference proteome</keyword>
<accession>A0A812YRV8</accession>
<evidence type="ECO:0008006" key="3">
    <source>
        <dbReference type="Google" id="ProtNLM"/>
    </source>
</evidence>
<dbReference type="SUPFAM" id="SSF54001">
    <property type="entry name" value="Cysteine proteinases"/>
    <property type="match status" value="1"/>
</dbReference>